<evidence type="ECO:0000256" key="4">
    <source>
        <dbReference type="ARBA" id="ARBA00022840"/>
    </source>
</evidence>
<dbReference type="Pfam" id="PF00005">
    <property type="entry name" value="ABC_tran"/>
    <property type="match status" value="1"/>
</dbReference>
<keyword evidence="8" id="KW-1185">Reference proteome</keyword>
<dbReference type="CDD" id="cd03224">
    <property type="entry name" value="ABC_TM1139_LivF_branched"/>
    <property type="match status" value="1"/>
</dbReference>
<proteinExistence type="inferred from homology"/>
<keyword evidence="5" id="KW-0029">Amino-acid transport</keyword>
<sequence length="235" mass="26001">MLQVEEIDVFYGDMQALNGLALDVREGEIVALVGANGAGKSTTLRTISGLLHPRNGRIVFCGGEIHKNDPHTIVDLGISHVPEGRQLFPMMSVRENLLLGGHVKRARGQREEKLIKEIFPMFPRLKEREHQMAGTLSGGEQQMVAIARGMMSNPRLLILDEPSLGLAPVIVKEMFEIIKTIRSKGMTVMIVEQNVVQTLKIADRAYVVENGHVVMSGDSKELLNDDHVKQAYLGM</sequence>
<dbReference type="InterPro" id="IPR030660">
    <property type="entry name" value="ABC_branched_ATPase_LivF/BraG"/>
</dbReference>
<dbReference type="RefSeq" id="WP_347439193.1">
    <property type="nucleotide sequence ID" value="NZ_CP089291.1"/>
</dbReference>
<evidence type="ECO:0000256" key="2">
    <source>
        <dbReference type="ARBA" id="ARBA00022448"/>
    </source>
</evidence>
<protein>
    <submittedName>
        <fullName evidence="7">ABC transporter ATP-binding protein</fullName>
    </submittedName>
</protein>
<dbReference type="SMART" id="SM00382">
    <property type="entry name" value="AAA"/>
    <property type="match status" value="1"/>
</dbReference>
<dbReference type="EMBL" id="CP089291">
    <property type="protein sequence ID" value="UOF92524.1"/>
    <property type="molecule type" value="Genomic_DNA"/>
</dbReference>
<accession>A0ABY4CRC7</accession>
<dbReference type="PROSITE" id="PS00211">
    <property type="entry name" value="ABC_TRANSPORTER_1"/>
    <property type="match status" value="1"/>
</dbReference>
<gene>
    <name evidence="7" type="ORF">LSG31_10400</name>
</gene>
<keyword evidence="3" id="KW-0547">Nucleotide-binding</keyword>
<dbReference type="PANTHER" id="PTHR43820:SF4">
    <property type="entry name" value="HIGH-AFFINITY BRANCHED-CHAIN AMINO ACID TRANSPORT ATP-BINDING PROTEIN LIVF"/>
    <property type="match status" value="1"/>
</dbReference>
<evidence type="ECO:0000256" key="3">
    <source>
        <dbReference type="ARBA" id="ARBA00022741"/>
    </source>
</evidence>
<evidence type="ECO:0000256" key="1">
    <source>
        <dbReference type="ARBA" id="ARBA00005417"/>
    </source>
</evidence>
<evidence type="ECO:0000313" key="7">
    <source>
        <dbReference type="EMBL" id="UOF92524.1"/>
    </source>
</evidence>
<dbReference type="PANTHER" id="PTHR43820">
    <property type="entry name" value="HIGH-AFFINITY BRANCHED-CHAIN AMINO ACID TRANSPORT ATP-BINDING PROTEIN LIVF"/>
    <property type="match status" value="1"/>
</dbReference>
<dbReference type="PIRSF" id="PIRSF039137">
    <property type="entry name" value="ABC_branched_ATPase"/>
    <property type="match status" value="1"/>
</dbReference>
<evidence type="ECO:0000313" key="8">
    <source>
        <dbReference type="Proteomes" id="UP000830167"/>
    </source>
</evidence>
<dbReference type="Proteomes" id="UP000830167">
    <property type="component" value="Chromosome"/>
</dbReference>
<feature type="domain" description="ABC transporter" evidence="6">
    <location>
        <begin position="2"/>
        <end position="235"/>
    </location>
</feature>
<dbReference type="GO" id="GO:0005524">
    <property type="term" value="F:ATP binding"/>
    <property type="evidence" value="ECO:0007669"/>
    <property type="project" value="UniProtKB-KW"/>
</dbReference>
<evidence type="ECO:0000259" key="6">
    <source>
        <dbReference type="PROSITE" id="PS50893"/>
    </source>
</evidence>
<reference evidence="7" key="1">
    <citation type="submission" date="2021-12" db="EMBL/GenBank/DDBJ databases">
        <title>Alicyclobacillaceae gen. nov., sp. nov., isolated from chalcocite enrichment system.</title>
        <authorList>
            <person name="Jiang Z."/>
        </authorList>
    </citation>
    <scope>NUCLEOTIDE SEQUENCE</scope>
    <source>
        <strain evidence="7">MYW30-H2</strain>
    </source>
</reference>
<organism evidence="7 8">
    <name type="scientific">Fodinisporobacter ferrooxydans</name>
    <dbReference type="NCBI Taxonomy" id="2901836"/>
    <lineage>
        <taxon>Bacteria</taxon>
        <taxon>Bacillati</taxon>
        <taxon>Bacillota</taxon>
        <taxon>Bacilli</taxon>
        <taxon>Bacillales</taxon>
        <taxon>Alicyclobacillaceae</taxon>
        <taxon>Fodinisporobacter</taxon>
    </lineage>
</organism>
<dbReference type="PROSITE" id="PS50893">
    <property type="entry name" value="ABC_TRANSPORTER_2"/>
    <property type="match status" value="1"/>
</dbReference>
<dbReference type="Gene3D" id="3.40.50.300">
    <property type="entry name" value="P-loop containing nucleotide triphosphate hydrolases"/>
    <property type="match status" value="1"/>
</dbReference>
<dbReference type="InterPro" id="IPR017871">
    <property type="entry name" value="ABC_transporter-like_CS"/>
</dbReference>
<keyword evidence="2" id="KW-0813">Transport</keyword>
<comment type="similarity">
    <text evidence="1">Belongs to the ABC transporter superfamily.</text>
</comment>
<dbReference type="InterPro" id="IPR003593">
    <property type="entry name" value="AAA+_ATPase"/>
</dbReference>
<dbReference type="InterPro" id="IPR003439">
    <property type="entry name" value="ABC_transporter-like_ATP-bd"/>
</dbReference>
<dbReference type="InterPro" id="IPR027417">
    <property type="entry name" value="P-loop_NTPase"/>
</dbReference>
<evidence type="ECO:0000256" key="5">
    <source>
        <dbReference type="ARBA" id="ARBA00022970"/>
    </source>
</evidence>
<dbReference type="InterPro" id="IPR052156">
    <property type="entry name" value="BCAA_Transport_ATP-bd_LivF"/>
</dbReference>
<keyword evidence="4 7" id="KW-0067">ATP-binding</keyword>
<name>A0ABY4CRC7_9BACL</name>
<dbReference type="SUPFAM" id="SSF52540">
    <property type="entry name" value="P-loop containing nucleoside triphosphate hydrolases"/>
    <property type="match status" value="1"/>
</dbReference>